<evidence type="ECO:0000313" key="1">
    <source>
        <dbReference type="EMBL" id="RMJ17337.1"/>
    </source>
</evidence>
<dbReference type="AlphaFoldDB" id="A0A3M2SIG3"/>
<accession>A0A3M2SIG3</accession>
<evidence type="ECO:0000313" key="2">
    <source>
        <dbReference type="Proteomes" id="UP000277212"/>
    </source>
</evidence>
<name>A0A3M2SIG3_9HYPO</name>
<organism evidence="1 2">
    <name type="scientific">Fusarium kuroshium</name>
    <dbReference type="NCBI Taxonomy" id="2010991"/>
    <lineage>
        <taxon>Eukaryota</taxon>
        <taxon>Fungi</taxon>
        <taxon>Dikarya</taxon>
        <taxon>Ascomycota</taxon>
        <taxon>Pezizomycotina</taxon>
        <taxon>Sordariomycetes</taxon>
        <taxon>Hypocreomycetidae</taxon>
        <taxon>Hypocreales</taxon>
        <taxon>Nectriaceae</taxon>
        <taxon>Fusarium</taxon>
        <taxon>Fusarium solani species complex</taxon>
    </lineage>
</organism>
<proteinExistence type="predicted"/>
<dbReference type="EMBL" id="NKUJ01000034">
    <property type="protein sequence ID" value="RMJ17337.1"/>
    <property type="molecule type" value="Genomic_DNA"/>
</dbReference>
<comment type="caution">
    <text evidence="1">The sequence shown here is derived from an EMBL/GenBank/DDBJ whole genome shotgun (WGS) entry which is preliminary data.</text>
</comment>
<gene>
    <name evidence="1" type="ORF">CDV36_002981</name>
</gene>
<protein>
    <submittedName>
        <fullName evidence="1">Uncharacterized protein</fullName>
    </submittedName>
</protein>
<keyword evidence="2" id="KW-1185">Reference proteome</keyword>
<reference evidence="1 2" key="1">
    <citation type="submission" date="2017-06" db="EMBL/GenBank/DDBJ databases">
        <title>Comparative genomic analysis of Ambrosia Fusariam Clade fungi.</title>
        <authorList>
            <person name="Stajich J.E."/>
            <person name="Carrillo J."/>
            <person name="Kijimoto T."/>
            <person name="Eskalen A."/>
            <person name="O'Donnell K."/>
            <person name="Kasson M."/>
        </authorList>
    </citation>
    <scope>NUCLEOTIDE SEQUENCE [LARGE SCALE GENOMIC DNA]</scope>
    <source>
        <strain evidence="1">UCR3666</strain>
    </source>
</reference>
<sequence length="107" mass="11215">MDILPTPAGIGWLSVLQTRSSAVLFDGACLLAKPPLAWRGSVLAFSVGVYCADDATGNNTDGEMMGLVLSLNSVGSGINTPLLLSQNNVSDNFICVSDVIETVIVEW</sequence>
<dbReference type="Proteomes" id="UP000277212">
    <property type="component" value="Unassembled WGS sequence"/>
</dbReference>